<feature type="compositionally biased region" description="Low complexity" evidence="1">
    <location>
        <begin position="1"/>
        <end position="13"/>
    </location>
</feature>
<keyword evidence="4" id="KW-1185">Reference proteome</keyword>
<dbReference type="EMBL" id="BAABRR010000010">
    <property type="protein sequence ID" value="GAA5519556.1"/>
    <property type="molecule type" value="Genomic_DNA"/>
</dbReference>
<evidence type="ECO:0008006" key="5">
    <source>
        <dbReference type="Google" id="ProtNLM"/>
    </source>
</evidence>
<organism evidence="3 4">
    <name type="scientific">Demequina sediminis</name>
    <dbReference type="NCBI Taxonomy" id="1930058"/>
    <lineage>
        <taxon>Bacteria</taxon>
        <taxon>Bacillati</taxon>
        <taxon>Actinomycetota</taxon>
        <taxon>Actinomycetes</taxon>
        <taxon>Micrococcales</taxon>
        <taxon>Demequinaceae</taxon>
        <taxon>Demequina</taxon>
    </lineage>
</organism>
<sequence length="599" mass="63524">MTPRPHASGARWRSGARRRAGAQHASGQRPRRVWPWAVGIPVLALIATGAAFAWDGYQLLQSKDALTQHAAAAQDALAARDPNALTHEVAELEKAATTFAGATDGPHWWLAARTPWVRDQATPLAQAGAAVEAIATDALAPLADMGSLDALAVPGFTDGRIDPLTLEPYRDALAQAAATLETQQSTLESQDLTATLPQIQEPFLELRTQVNAVAAMVQGGHVAAELLPAMLGGDGPRTYLVMVQNNAEPRTTGGIPGAIIKLTVTDGRMTMGTYAPASALVSQDGVGGLTEDELRIFTRRMEVYPQDVNFTPEFPRSAELITRFWDAEYDQQVDGVISIDPVALGWMLEGAPATAVGPFEITGENLAQVMLRDSYLEFPEPAEQDAFFARASAELFGRIVSGEATALAGVERAIEAGRFMLWSAQGEEQALLASTPIAGGFLERADAVGVFVNDGSGSKIGWYVDSETTVTDHFCSDGSLGGQTIEVTYTHTFDGDVASLPEYVSGGDVYVPAGEFHANVLVYPAVGMGVANLTRDGRPGFFNPEVHDGRTVASTRIVLEPGQSTTLVFGLIATEPSLLAPAVVETPGSKPNVYTRTAD</sequence>
<evidence type="ECO:0000313" key="3">
    <source>
        <dbReference type="EMBL" id="GAA5519556.1"/>
    </source>
</evidence>
<comment type="caution">
    <text evidence="3">The sequence shown here is derived from an EMBL/GenBank/DDBJ whole genome shotgun (WGS) entry which is preliminary data.</text>
</comment>
<dbReference type="Proteomes" id="UP001426770">
    <property type="component" value="Unassembled WGS sequence"/>
</dbReference>
<evidence type="ECO:0000256" key="2">
    <source>
        <dbReference type="SAM" id="Phobius"/>
    </source>
</evidence>
<keyword evidence="2" id="KW-0472">Membrane</keyword>
<proteinExistence type="predicted"/>
<name>A0ABP9WLH4_9MICO</name>
<keyword evidence="2" id="KW-1133">Transmembrane helix</keyword>
<keyword evidence="2" id="KW-0812">Transmembrane</keyword>
<dbReference type="InterPro" id="IPR025101">
    <property type="entry name" value="DUF4012"/>
</dbReference>
<feature type="region of interest" description="Disordered" evidence="1">
    <location>
        <begin position="1"/>
        <end position="30"/>
    </location>
</feature>
<dbReference type="RefSeq" id="WP_286214146.1">
    <property type="nucleotide sequence ID" value="NZ_AP027736.1"/>
</dbReference>
<accession>A0ABP9WLH4</accession>
<gene>
    <name evidence="3" type="ORF">Lsed01_02007</name>
</gene>
<evidence type="ECO:0000313" key="4">
    <source>
        <dbReference type="Proteomes" id="UP001426770"/>
    </source>
</evidence>
<reference evidence="3 4" key="1">
    <citation type="submission" date="2024-02" db="EMBL/GenBank/DDBJ databases">
        <title>Lysinimicrobium sediminis NBRC 112286.</title>
        <authorList>
            <person name="Ichikawa N."/>
            <person name="Katano-Makiyama Y."/>
            <person name="Hidaka K."/>
        </authorList>
    </citation>
    <scope>NUCLEOTIDE SEQUENCE [LARGE SCALE GENOMIC DNA]</scope>
    <source>
        <strain evidence="3 4">NBRC 112286</strain>
    </source>
</reference>
<evidence type="ECO:0000256" key="1">
    <source>
        <dbReference type="SAM" id="MobiDB-lite"/>
    </source>
</evidence>
<dbReference type="Pfam" id="PF13196">
    <property type="entry name" value="DUF4012"/>
    <property type="match status" value="1"/>
</dbReference>
<protein>
    <recommendedName>
        <fullName evidence="5">DUF4012 domain-containing protein</fullName>
    </recommendedName>
</protein>
<feature type="transmembrane region" description="Helical" evidence="2">
    <location>
        <begin position="33"/>
        <end position="54"/>
    </location>
</feature>